<dbReference type="SUPFAM" id="SSF47413">
    <property type="entry name" value="lambda repressor-like DNA-binding domains"/>
    <property type="match status" value="1"/>
</dbReference>
<feature type="region of interest" description="Disordered" evidence="2">
    <location>
        <begin position="86"/>
        <end position="118"/>
    </location>
</feature>
<dbReference type="Pfam" id="PF13424">
    <property type="entry name" value="TPR_12"/>
    <property type="match status" value="2"/>
</dbReference>
<dbReference type="InterPro" id="IPR002182">
    <property type="entry name" value="NB-ARC"/>
</dbReference>
<name>A0A1H8EL95_9ACTN</name>
<dbReference type="SMART" id="SM00530">
    <property type="entry name" value="HTH_XRE"/>
    <property type="match status" value="1"/>
</dbReference>
<dbReference type="PANTHER" id="PTHR47691:SF3">
    <property type="entry name" value="HTH-TYPE TRANSCRIPTIONAL REGULATOR RV0890C-RELATED"/>
    <property type="match status" value="1"/>
</dbReference>
<organism evidence="4 5">
    <name type="scientific">Actinacidiphila rubida</name>
    <dbReference type="NCBI Taxonomy" id="310780"/>
    <lineage>
        <taxon>Bacteria</taxon>
        <taxon>Bacillati</taxon>
        <taxon>Actinomycetota</taxon>
        <taxon>Actinomycetes</taxon>
        <taxon>Kitasatosporales</taxon>
        <taxon>Streptomycetaceae</taxon>
        <taxon>Actinacidiphila</taxon>
    </lineage>
</organism>
<dbReference type="SUPFAM" id="SSF48452">
    <property type="entry name" value="TPR-like"/>
    <property type="match status" value="1"/>
</dbReference>
<dbReference type="InterPro" id="IPR010982">
    <property type="entry name" value="Lambda_DNA-bd_dom_sf"/>
</dbReference>
<evidence type="ECO:0000256" key="1">
    <source>
        <dbReference type="PROSITE-ProRule" id="PRU00339"/>
    </source>
</evidence>
<dbReference type="GO" id="GO:0003677">
    <property type="term" value="F:DNA binding"/>
    <property type="evidence" value="ECO:0007669"/>
    <property type="project" value="InterPro"/>
</dbReference>
<dbReference type="OrthoDB" id="581105at2"/>
<gene>
    <name evidence="4" type="ORF">SAMN05216267_1002240</name>
</gene>
<evidence type="ECO:0000313" key="4">
    <source>
        <dbReference type="EMBL" id="SEN19568.1"/>
    </source>
</evidence>
<dbReference type="PRINTS" id="PR00364">
    <property type="entry name" value="DISEASERSIST"/>
</dbReference>
<feature type="repeat" description="TPR" evidence="1">
    <location>
        <begin position="658"/>
        <end position="691"/>
    </location>
</feature>
<dbReference type="InterPro" id="IPR019734">
    <property type="entry name" value="TPR_rpt"/>
</dbReference>
<dbReference type="SMART" id="SM00028">
    <property type="entry name" value="TPR"/>
    <property type="match status" value="5"/>
</dbReference>
<evidence type="ECO:0000313" key="5">
    <source>
        <dbReference type="Proteomes" id="UP000181951"/>
    </source>
</evidence>
<dbReference type="PANTHER" id="PTHR47691">
    <property type="entry name" value="REGULATOR-RELATED"/>
    <property type="match status" value="1"/>
</dbReference>
<evidence type="ECO:0000259" key="3">
    <source>
        <dbReference type="SMART" id="SM00530"/>
    </source>
</evidence>
<keyword evidence="5" id="KW-1185">Reference proteome</keyword>
<evidence type="ECO:0000256" key="2">
    <source>
        <dbReference type="SAM" id="MobiDB-lite"/>
    </source>
</evidence>
<feature type="domain" description="HTH cro/C1-type" evidence="3">
    <location>
        <begin position="21"/>
        <end position="76"/>
    </location>
</feature>
<dbReference type="GO" id="GO:0043531">
    <property type="term" value="F:ADP binding"/>
    <property type="evidence" value="ECO:0007669"/>
    <property type="project" value="InterPro"/>
</dbReference>
<dbReference type="PROSITE" id="PS50005">
    <property type="entry name" value="TPR"/>
    <property type="match status" value="1"/>
</dbReference>
<dbReference type="Gene3D" id="1.25.40.10">
    <property type="entry name" value="Tetratricopeptide repeat domain"/>
    <property type="match status" value="1"/>
</dbReference>
<dbReference type="InterPro" id="IPR001387">
    <property type="entry name" value="Cro/C1-type_HTH"/>
</dbReference>
<dbReference type="Pfam" id="PF00931">
    <property type="entry name" value="NB-ARC"/>
    <property type="match status" value="1"/>
</dbReference>
<dbReference type="Proteomes" id="UP000181951">
    <property type="component" value="Unassembled WGS sequence"/>
</dbReference>
<protein>
    <submittedName>
        <fullName evidence="4">Helix-turn-helix domain-containing protein</fullName>
    </submittedName>
</protein>
<dbReference type="STRING" id="310780.SAMN05216267_1002240"/>
<proteinExistence type="predicted"/>
<dbReference type="InterPro" id="IPR011990">
    <property type="entry name" value="TPR-like_helical_dom_sf"/>
</dbReference>
<dbReference type="EMBL" id="FODD01000002">
    <property type="protein sequence ID" value="SEN19568.1"/>
    <property type="molecule type" value="Genomic_DNA"/>
</dbReference>
<dbReference type="CDD" id="cd00093">
    <property type="entry name" value="HTH_XRE"/>
    <property type="match status" value="1"/>
</dbReference>
<dbReference type="InterPro" id="IPR027417">
    <property type="entry name" value="P-loop_NTPase"/>
</dbReference>
<reference evidence="4 5" key="1">
    <citation type="submission" date="2016-10" db="EMBL/GenBank/DDBJ databases">
        <authorList>
            <person name="de Groot N.N."/>
        </authorList>
    </citation>
    <scope>NUCLEOTIDE SEQUENCE [LARGE SCALE GENOMIC DNA]</scope>
    <source>
        <strain evidence="4 5">CGMCC 4.2026</strain>
    </source>
</reference>
<accession>A0A1H8EL95</accession>
<dbReference type="Gene3D" id="3.40.50.300">
    <property type="entry name" value="P-loop containing nucleotide triphosphate hydrolases"/>
    <property type="match status" value="1"/>
</dbReference>
<keyword evidence="1" id="KW-0802">TPR repeat</keyword>
<dbReference type="AlphaFoldDB" id="A0A1H8EL95"/>
<sequence length="792" mass="85144">MPYWAPLPDDLGPAHRELVSRLRALKDELRLTYQQMGRMTHYSRASWERWLNGKRLVTHAALASLLAATRGDDELLRLHAIAADPRQPAAGQDAQPSATSPGPAPATGAHLPAPGTASAPRIAQLPSAVAGFAGRDEHLRALDETLTPVDGPAGQVRIAVVTGGGGMGKTSLALQAAHRLADRFPDGQFFADLGGTDLAPREPHHVLSWWLRALGRDVDPRDDLDELVGRWRSALHGRRALVLLDNAKDARQVLPLLPAERSCAVLVTSRDWLPGIPGARPMALGPLADDEALEVLAARIGADRVERDPDGAAELARLCGGIPLAVQIAAARLTARPSWPVGALGARLRDERRRLDELKVADLTVRAVFHLTYTGLPKPQADGEVDPRQAFRLLGLAPKEVGLQAAAALLGEQEEGAEAALELLVDSHLVDSPAPGRYRLHDLLGLYAREQVAQEESDAEQRAAVRRMTGWYLAGMADADRVLSPNTRRPGLPEADPHHPPPVFADAGAALAWCDRERPALLAAARLAAEHAVHDIAWLLPVYAGSSFRQCGWYAESLAMNDVGLEAARLLGERGGEAALLNGRSSLLTLADRFEEAEEHLTAALRIRRELGDRIGEVSALGNVGALFARQGRWADSRTYQLQALAMSRVLGRRPLEANALSNLGTCADALGDHAEALEYLRAALAIHREEGDIDGEAVALLNMAEVHLHHGRPAESLPLLEEALPIAREAGDRYAQATVLADLGRVKAAEHLPAEARAFLLQAHGLWEELGHHRTAAAVRAELDALDTDAG</sequence>
<dbReference type="SUPFAM" id="SSF52540">
    <property type="entry name" value="P-loop containing nucleoside triphosphate hydrolases"/>
    <property type="match status" value="1"/>
</dbReference>
<dbReference type="Pfam" id="PF13560">
    <property type="entry name" value="HTH_31"/>
    <property type="match status" value="1"/>
</dbReference>
<feature type="compositionally biased region" description="Low complexity" evidence="2">
    <location>
        <begin position="96"/>
        <end position="109"/>
    </location>
</feature>